<name>A0AAN9F2S1_CROPI</name>
<dbReference type="Proteomes" id="UP001372338">
    <property type="component" value="Unassembled WGS sequence"/>
</dbReference>
<proteinExistence type="predicted"/>
<evidence type="ECO:0000313" key="2">
    <source>
        <dbReference type="Proteomes" id="UP001372338"/>
    </source>
</evidence>
<keyword evidence="2" id="KW-1185">Reference proteome</keyword>
<dbReference type="AlphaFoldDB" id="A0AAN9F2S1"/>
<comment type="caution">
    <text evidence="1">The sequence shown here is derived from an EMBL/GenBank/DDBJ whole genome shotgun (WGS) entry which is preliminary data.</text>
</comment>
<organism evidence="1 2">
    <name type="scientific">Crotalaria pallida</name>
    <name type="common">Smooth rattlebox</name>
    <name type="synonym">Crotalaria striata</name>
    <dbReference type="NCBI Taxonomy" id="3830"/>
    <lineage>
        <taxon>Eukaryota</taxon>
        <taxon>Viridiplantae</taxon>
        <taxon>Streptophyta</taxon>
        <taxon>Embryophyta</taxon>
        <taxon>Tracheophyta</taxon>
        <taxon>Spermatophyta</taxon>
        <taxon>Magnoliopsida</taxon>
        <taxon>eudicotyledons</taxon>
        <taxon>Gunneridae</taxon>
        <taxon>Pentapetalae</taxon>
        <taxon>rosids</taxon>
        <taxon>fabids</taxon>
        <taxon>Fabales</taxon>
        <taxon>Fabaceae</taxon>
        <taxon>Papilionoideae</taxon>
        <taxon>50 kb inversion clade</taxon>
        <taxon>genistoids sensu lato</taxon>
        <taxon>core genistoids</taxon>
        <taxon>Crotalarieae</taxon>
        <taxon>Crotalaria</taxon>
    </lineage>
</organism>
<protein>
    <submittedName>
        <fullName evidence="1">Uncharacterized protein</fullName>
    </submittedName>
</protein>
<reference evidence="1 2" key="1">
    <citation type="submission" date="2024-01" db="EMBL/GenBank/DDBJ databases">
        <title>The genomes of 5 underutilized Papilionoideae crops provide insights into root nodulation and disease resistanc.</title>
        <authorList>
            <person name="Yuan L."/>
        </authorList>
    </citation>
    <scope>NUCLEOTIDE SEQUENCE [LARGE SCALE GENOMIC DNA]</scope>
    <source>
        <strain evidence="1">ZHUSHIDOU_FW_LH</strain>
        <tissue evidence="1">Leaf</tissue>
    </source>
</reference>
<sequence length="122" mass="13258">MRKLHHSYDNNNNNNILLTSTTGWMKEVGDMAEAAASAMVVVLEEIGVSDLVIKGENLGFVGVPQCVVVDAIENTGEDCMSSRGRQGTVAAMLKYLWCAHSCFCCFIDMVVRVLEQLGDDGV</sequence>
<dbReference type="EMBL" id="JAYWIO010000004">
    <property type="protein sequence ID" value="KAK7267664.1"/>
    <property type="molecule type" value="Genomic_DNA"/>
</dbReference>
<gene>
    <name evidence="1" type="ORF">RIF29_20342</name>
</gene>
<accession>A0AAN9F2S1</accession>
<evidence type="ECO:0000313" key="1">
    <source>
        <dbReference type="EMBL" id="KAK7267664.1"/>
    </source>
</evidence>